<evidence type="ECO:0000313" key="5">
    <source>
        <dbReference type="EMBL" id="EDM27682.1"/>
    </source>
</evidence>
<evidence type="ECO:0000256" key="4">
    <source>
        <dbReference type="ARBA" id="ARBA00023186"/>
    </source>
</evidence>
<sequence>MFSSLNNSFSKNKNLFVVVFGLLTLSFILTLSDVSIADLSSGTRSGAVGAIDGELVDRDTYDQLAAKESIVFSIERKAIIELNNSNSAHIEAVLSQKAFDQKMQKDIASGAYKAEGVDAEAMRKFADENQLTPDIIKIIRTRLGVGGQELDAAIKTIITRRNYIDSFEERVTVDETQVKAKAAQQNSTIAVQAKTFSATEAIDEKLVTYYKEKPEEFTFEDTISAQVVRFPKSPEGKTAASTFAEAAAKVKVSNFEAVAKSKKLEVITLPKTRVSAINGGQLVEGDFALSTALIELTSEKPISQVIEGAQHNYVAVLAAKGGVLPFAQIREQVIEAYFGADPLQAFYNNEDNKRQFLIPRSLQLSLVSLSPSTLYSEVAVSDEEIKADYDKNIEKYKVAQIKSTEYAITAKDDKSLAAAETTLKAIKDLVDSKAKNLEEELKKNADIKKTDTEWLSENENNKSLFVIAKGQTTAIEANELKFTFTLIKEKRDETPFAEASKEISASITHAKASTKARLAAEKLQSFISSNRGNENFFNLFLTEAASHQFNERKLQPLTPQSGNQQSMQLAMQLLQQGYTPPGGFSQQAFAQVGQMLSALSASRPVSDPSVTENGDIQYLLVEREVPSSYVPFERAKSSIAFQVANAQGKVLAKAKADSSKTELEKAEDTGAFFKANSFAEEQSITPENKAQFTGLLNDEILEKDSAYITTSGNDSILVYIKKIEAGKEDKVKESFESLMKSEKSRLAYEKIDQIFQGIKTSVTITSN</sequence>
<dbReference type="PANTHER" id="PTHR47529:SF1">
    <property type="entry name" value="PERIPLASMIC CHAPERONE PPID"/>
    <property type="match status" value="1"/>
</dbReference>
<organism evidence="5 6">
    <name type="scientific">Lentisphaera araneosa HTCC2155</name>
    <dbReference type="NCBI Taxonomy" id="313628"/>
    <lineage>
        <taxon>Bacteria</taxon>
        <taxon>Pseudomonadati</taxon>
        <taxon>Lentisphaerota</taxon>
        <taxon>Lentisphaeria</taxon>
        <taxon>Lentisphaerales</taxon>
        <taxon>Lentisphaeraceae</taxon>
        <taxon>Lentisphaera</taxon>
    </lineage>
</organism>
<dbReference type="RefSeq" id="WP_007278640.1">
    <property type="nucleotide sequence ID" value="NZ_ABCK01000008.1"/>
</dbReference>
<accession>A6DL80</accession>
<evidence type="ECO:0000256" key="3">
    <source>
        <dbReference type="ARBA" id="ARBA00023136"/>
    </source>
</evidence>
<gene>
    <name evidence="5" type="ORF">LNTAR_20788</name>
</gene>
<keyword evidence="3" id="KW-0472">Membrane</keyword>
<name>A6DL80_9BACT</name>
<dbReference type="PANTHER" id="PTHR47529">
    <property type="entry name" value="PEPTIDYL-PROLYL CIS-TRANS ISOMERASE D"/>
    <property type="match status" value="1"/>
</dbReference>
<reference evidence="5 6" key="1">
    <citation type="journal article" date="2010" name="J. Bacteriol.">
        <title>Genome sequence of Lentisphaera araneosa HTCC2155T, the type species of the order Lentisphaerales in the phylum Lentisphaerae.</title>
        <authorList>
            <person name="Thrash J.C."/>
            <person name="Cho J.C."/>
            <person name="Vergin K.L."/>
            <person name="Morris R.M."/>
            <person name="Giovannoni S.J."/>
        </authorList>
    </citation>
    <scope>NUCLEOTIDE SEQUENCE [LARGE SCALE GENOMIC DNA]</scope>
    <source>
        <strain evidence="5 6">HTCC2155</strain>
    </source>
</reference>
<dbReference type="InterPro" id="IPR052029">
    <property type="entry name" value="PpiD_chaperone"/>
</dbReference>
<keyword evidence="6" id="KW-1185">Reference proteome</keyword>
<dbReference type="GO" id="GO:0005886">
    <property type="term" value="C:plasma membrane"/>
    <property type="evidence" value="ECO:0007669"/>
    <property type="project" value="UniProtKB-SubCell"/>
</dbReference>
<evidence type="ECO:0000256" key="1">
    <source>
        <dbReference type="ARBA" id="ARBA00004236"/>
    </source>
</evidence>
<protein>
    <submittedName>
        <fullName evidence="5">Uncharacterized protein</fullName>
    </submittedName>
</protein>
<comment type="subcellular location">
    <subcellularLocation>
        <location evidence="1">Cell membrane</location>
    </subcellularLocation>
</comment>
<evidence type="ECO:0000313" key="6">
    <source>
        <dbReference type="Proteomes" id="UP000004947"/>
    </source>
</evidence>
<proteinExistence type="predicted"/>
<keyword evidence="4" id="KW-0143">Chaperone</keyword>
<keyword evidence="2" id="KW-1003">Cell membrane</keyword>
<evidence type="ECO:0000256" key="2">
    <source>
        <dbReference type="ARBA" id="ARBA00022475"/>
    </source>
</evidence>
<comment type="caution">
    <text evidence="5">The sequence shown here is derived from an EMBL/GenBank/DDBJ whole genome shotgun (WGS) entry which is preliminary data.</text>
</comment>
<dbReference type="EMBL" id="ABCK01000008">
    <property type="protein sequence ID" value="EDM27682.1"/>
    <property type="molecule type" value="Genomic_DNA"/>
</dbReference>
<dbReference type="Proteomes" id="UP000004947">
    <property type="component" value="Unassembled WGS sequence"/>
</dbReference>
<dbReference type="AlphaFoldDB" id="A6DL80"/>
<dbReference type="STRING" id="313628.LNTAR_20788"/>